<dbReference type="PANTHER" id="PTHR43378">
    <property type="entry name" value="UDP-3-O-ACYLGLUCOSAMINE N-ACYLTRANSFERASE"/>
    <property type="match status" value="1"/>
</dbReference>
<evidence type="ECO:0000256" key="4">
    <source>
        <dbReference type="ARBA" id="ARBA00022737"/>
    </source>
</evidence>
<dbReference type="GO" id="GO:0016410">
    <property type="term" value="F:N-acyltransferase activity"/>
    <property type="evidence" value="ECO:0007669"/>
    <property type="project" value="InterPro"/>
</dbReference>
<evidence type="ECO:0000256" key="7">
    <source>
        <dbReference type="HAMAP-Rule" id="MF_00523"/>
    </source>
</evidence>
<feature type="domain" description="Mannose-1-phosphate guanyltransferase C-terminal" evidence="9">
    <location>
        <begin position="161"/>
        <end position="240"/>
    </location>
</feature>
<keyword evidence="1 7" id="KW-0444">Lipid biosynthesis</keyword>
<dbReference type="eggNOG" id="COG1044">
    <property type="taxonomic scope" value="Bacteria"/>
</dbReference>
<keyword evidence="11" id="KW-1185">Reference proteome</keyword>
<feature type="domain" description="UDP-3-O-[3-hydroxymyristoyl] glucosamine N-acyltransferase non-repeat region" evidence="8">
    <location>
        <begin position="76"/>
        <end position="148"/>
    </location>
</feature>
<dbReference type="InterPro" id="IPR001451">
    <property type="entry name" value="Hexapep"/>
</dbReference>
<evidence type="ECO:0000256" key="3">
    <source>
        <dbReference type="ARBA" id="ARBA00022679"/>
    </source>
</evidence>
<dbReference type="HAMAP" id="MF_00523">
    <property type="entry name" value="LpxD"/>
    <property type="match status" value="1"/>
</dbReference>
<dbReference type="EC" id="2.3.1.191" evidence="7"/>
<dbReference type="Proteomes" id="UP000001203">
    <property type="component" value="Chromosome circular"/>
</dbReference>
<dbReference type="CDD" id="cd03352">
    <property type="entry name" value="LbH_LpxD"/>
    <property type="match status" value="1"/>
</dbReference>
<accession>B1WPI7</accession>
<sequence length="397" mass="42644">MSTYIHVYLCNCHSEETRNLINCLGSAIFSNSTTPVYVYEVIGLYIINIKMKFQEIVEKLSPLVSEHSLTTDDDNNPEITGVAAVSEAEGQQLSYIEGSKFAAMVSKTAASALILPRDKGLQQEATEKGIAWLSTPEPRLTFAHAIKLFYTPFNPFPAIHETAVIDPSVTLGKDVYIGPHVIIQQGVKIGDNACIQGNVVLYPDVVIGDRTLLHANCTIHERAQIGNDCVIHSGAVIGAEGFGFVPTPEGWFKMEQSGYVILEDGVEIGCNSAVDRPAVGTTRIGRNTKLDNLVHIAHNCQIGENCVMASQVGLAGGVTLGKRVILAGQVGVANQAKIGDGAIATAQTGIPNDVAAGEIVSSSPAVPNKLYLKASAIYKKLPEMYQTLKRLQKKLEE</sequence>
<comment type="pathway">
    <text evidence="7">Bacterial outer membrane biogenesis; LPS lipid A biosynthesis.</text>
</comment>
<comment type="similarity">
    <text evidence="7">Belongs to the transferase hexapeptide repeat family. LpxD subfamily.</text>
</comment>
<evidence type="ECO:0000256" key="5">
    <source>
        <dbReference type="ARBA" id="ARBA00023098"/>
    </source>
</evidence>
<comment type="subunit">
    <text evidence="7">Homotrimer.</text>
</comment>
<evidence type="ECO:0000313" key="11">
    <source>
        <dbReference type="Proteomes" id="UP000001203"/>
    </source>
</evidence>
<dbReference type="GO" id="GO:0043886">
    <property type="term" value="F:structural constituent of carboxysome shell"/>
    <property type="evidence" value="ECO:0007669"/>
    <property type="project" value="UniProtKB-ARBA"/>
</dbReference>
<dbReference type="HOGENOM" id="CLU_049865_0_0_3"/>
<keyword evidence="4 7" id="KW-0677">Repeat</keyword>
<dbReference type="EMBL" id="CP000806">
    <property type="protein sequence ID" value="ACB51557.1"/>
    <property type="molecule type" value="Genomic_DNA"/>
</dbReference>
<dbReference type="GO" id="GO:0016020">
    <property type="term" value="C:membrane"/>
    <property type="evidence" value="ECO:0007669"/>
    <property type="project" value="GOC"/>
</dbReference>
<dbReference type="GO" id="GO:0031470">
    <property type="term" value="C:carboxysome"/>
    <property type="evidence" value="ECO:0007669"/>
    <property type="project" value="UniProtKB-ARBA"/>
</dbReference>
<dbReference type="STRING" id="43989.cce_2207"/>
<comment type="catalytic activity">
    <reaction evidence="7">
        <text>a UDP-3-O-[(3R)-3-hydroxyacyl]-alpha-D-glucosamine + a (3R)-hydroxyacyl-[ACP] = a UDP-2-N,3-O-bis[(3R)-3-hydroxyacyl]-alpha-D-glucosamine + holo-[ACP] + H(+)</text>
        <dbReference type="Rhea" id="RHEA:53836"/>
        <dbReference type="Rhea" id="RHEA-COMP:9685"/>
        <dbReference type="Rhea" id="RHEA-COMP:9945"/>
        <dbReference type="ChEBI" id="CHEBI:15378"/>
        <dbReference type="ChEBI" id="CHEBI:64479"/>
        <dbReference type="ChEBI" id="CHEBI:78827"/>
        <dbReference type="ChEBI" id="CHEBI:137740"/>
        <dbReference type="ChEBI" id="CHEBI:137748"/>
        <dbReference type="EC" id="2.3.1.191"/>
    </reaction>
</comment>
<dbReference type="Pfam" id="PF00132">
    <property type="entry name" value="Hexapep"/>
    <property type="match status" value="1"/>
</dbReference>
<dbReference type="NCBIfam" id="TIGR01853">
    <property type="entry name" value="lipid_A_lpxD"/>
    <property type="match status" value="1"/>
</dbReference>
<keyword evidence="2 7" id="KW-0441">Lipid A biosynthesis</keyword>
<evidence type="ECO:0000256" key="2">
    <source>
        <dbReference type="ARBA" id="ARBA00022556"/>
    </source>
</evidence>
<organism evidence="10 11">
    <name type="scientific">Crocosphaera subtropica (strain ATCC 51142 / BH68)</name>
    <name type="common">Cyanothece sp. (strain ATCC 51142)</name>
    <dbReference type="NCBI Taxonomy" id="43989"/>
    <lineage>
        <taxon>Bacteria</taxon>
        <taxon>Bacillati</taxon>
        <taxon>Cyanobacteriota</taxon>
        <taxon>Cyanophyceae</taxon>
        <taxon>Oscillatoriophycideae</taxon>
        <taxon>Chroococcales</taxon>
        <taxon>Aphanothecaceae</taxon>
        <taxon>Crocosphaera</taxon>
        <taxon>Crocosphaera subtropica</taxon>
    </lineage>
</organism>
<keyword evidence="6 7" id="KW-0012">Acyltransferase</keyword>
<evidence type="ECO:0000259" key="9">
    <source>
        <dbReference type="Pfam" id="PF25087"/>
    </source>
</evidence>
<dbReference type="Pfam" id="PF25087">
    <property type="entry name" value="GMPPB_C"/>
    <property type="match status" value="1"/>
</dbReference>
<dbReference type="SUPFAM" id="SSF51161">
    <property type="entry name" value="Trimeric LpxA-like enzymes"/>
    <property type="match status" value="1"/>
</dbReference>
<dbReference type="Gene3D" id="3.40.1390.10">
    <property type="entry name" value="MurE/MurF, N-terminal domain"/>
    <property type="match status" value="1"/>
</dbReference>
<proteinExistence type="inferred from homology"/>
<protein>
    <recommendedName>
        <fullName evidence="7">UDP-3-O-acylglucosamine N-acyltransferase</fullName>
        <ecNumber evidence="7">2.3.1.191</ecNumber>
    </recommendedName>
</protein>
<dbReference type="InterPro" id="IPR056729">
    <property type="entry name" value="GMPPB_C"/>
</dbReference>
<evidence type="ECO:0000259" key="8">
    <source>
        <dbReference type="Pfam" id="PF04613"/>
    </source>
</evidence>
<evidence type="ECO:0000313" key="10">
    <source>
        <dbReference type="EMBL" id="ACB51557.1"/>
    </source>
</evidence>
<dbReference type="AlphaFoldDB" id="B1WPI7"/>
<evidence type="ECO:0000256" key="1">
    <source>
        <dbReference type="ARBA" id="ARBA00022516"/>
    </source>
</evidence>
<dbReference type="GO" id="GO:0103118">
    <property type="term" value="F:UDP-3-O-[(3R)-3-hydroxyacyl]-glucosamine N-acyltransferase activity"/>
    <property type="evidence" value="ECO:0007669"/>
    <property type="project" value="UniProtKB-EC"/>
</dbReference>
<evidence type="ECO:0000256" key="6">
    <source>
        <dbReference type="ARBA" id="ARBA00023315"/>
    </source>
</evidence>
<dbReference type="Gene3D" id="2.160.10.10">
    <property type="entry name" value="Hexapeptide repeat proteins"/>
    <property type="match status" value="1"/>
</dbReference>
<dbReference type="GO" id="GO:0009245">
    <property type="term" value="P:lipid A biosynthetic process"/>
    <property type="evidence" value="ECO:0007669"/>
    <property type="project" value="UniProtKB-UniRule"/>
</dbReference>
<comment type="function">
    <text evidence="7">Catalyzes the N-acylation of UDP-3-O-acylglucosamine using 3-hydroxyacyl-ACP as the acyl donor. Is involved in the biosynthesis of lipid A, a phosphorylated glycolipid that anchors the lipopolysaccharide to the outer membrane of the cell.</text>
</comment>
<feature type="active site" description="Proton acceptor" evidence="7">
    <location>
        <position position="298"/>
    </location>
</feature>
<dbReference type="KEGG" id="cyt:cce_2207"/>
<dbReference type="Pfam" id="PF04613">
    <property type="entry name" value="LpxD"/>
    <property type="match status" value="1"/>
</dbReference>
<dbReference type="InterPro" id="IPR007691">
    <property type="entry name" value="LpxD"/>
</dbReference>
<gene>
    <name evidence="7 10" type="primary">lpxD</name>
    <name evidence="10" type="ordered locus">cce_2207</name>
</gene>
<dbReference type="InterPro" id="IPR020573">
    <property type="entry name" value="UDP_GlcNAc_AcTrfase_non-rep"/>
</dbReference>
<dbReference type="UniPathway" id="UPA00973"/>
<dbReference type="NCBIfam" id="NF002060">
    <property type="entry name" value="PRK00892.1"/>
    <property type="match status" value="1"/>
</dbReference>
<dbReference type="PANTHER" id="PTHR43378:SF2">
    <property type="entry name" value="UDP-3-O-ACYLGLUCOSAMINE N-ACYLTRANSFERASE 1, MITOCHONDRIAL-RELATED"/>
    <property type="match status" value="1"/>
</dbReference>
<dbReference type="InterPro" id="IPR011004">
    <property type="entry name" value="Trimer_LpxA-like_sf"/>
</dbReference>
<keyword evidence="5 7" id="KW-0443">Lipid metabolism</keyword>
<name>B1WPI7_CROS5</name>
<keyword evidence="3 7" id="KW-0808">Transferase</keyword>
<reference evidence="10 11" key="1">
    <citation type="journal article" date="2008" name="Proc. Natl. Acad. Sci. U.S.A.">
        <title>The genome of Cyanothece 51142, a unicellular diazotrophic cyanobacterium important in the marine nitrogen cycle.</title>
        <authorList>
            <person name="Welsh E.A."/>
            <person name="Liberton M."/>
            <person name="Stoeckel J."/>
            <person name="Loh T."/>
            <person name="Elvitigala T."/>
            <person name="Wang C."/>
            <person name="Wollam A."/>
            <person name="Fulton R.S."/>
            <person name="Clifton S.W."/>
            <person name="Jacobs J.M."/>
            <person name="Aurora R."/>
            <person name="Ghosh B.K."/>
            <person name="Sherman L.A."/>
            <person name="Smith R.D."/>
            <person name="Wilson R.K."/>
            <person name="Pakrasi H.B."/>
        </authorList>
    </citation>
    <scope>NUCLEOTIDE SEQUENCE [LARGE SCALE GENOMIC DNA]</scope>
    <source>
        <strain evidence="11">ATCC 51142 / BH68</strain>
    </source>
</reference>